<evidence type="ECO:0000313" key="5">
    <source>
        <dbReference type="Proteomes" id="UP000002320"/>
    </source>
</evidence>
<dbReference type="CDD" id="cd00087">
    <property type="entry name" value="FReD"/>
    <property type="match status" value="1"/>
</dbReference>
<dbReference type="eggNOG" id="KOG2579">
    <property type="taxonomic scope" value="Eukaryota"/>
</dbReference>
<sequence>MLATQLSSTTKEFPPKQALRTFNIQNNTQKSEKTPKKRQIFLRKASSQKSCARVGVCGGGVGGKATPEEPPRRHGLLVELTQQTTAITWGNTSSRTRPDLKHPRKTARTSSENSRKTQKKDKHYSRLSDRGRPCEPASDVTCEFRCSIQHSKDRKKSFQMKFGSEALREIITMLTILGLSFLWLVTSAVDPAFSHPSQDQSTIDSVGYKILENRLDQLELQLNNTNTLLAKIVTSLDVIQQQTRSPTGRPPRRKRGAPGGRFVLGAALSCARRLADFPPDWPKNVARILANMQQTGRAREGRYKRLTDDAVIQGLRPGFFGMTPQYLRQRRKSTSKVYQLRLPLRASPIDVFCDMELLDGGWLVIQHRFDGSVDFNRSWAEYRDGFGVVGPSSEFWLGLEAVFQLTRGGDYELLVQLRNESGHDGQIRYERFLVSGEDREYSLSFVGGFPGTMGEVMHGNLGEGFSTYDSDNDKWSEGNCAQKYGGGWWFYDCKHTTLNGPFEKDNNTGRGMYWKGWTIAATYSRMLIRRR</sequence>
<dbReference type="EMBL" id="DS231935">
    <property type="protein sequence ID" value="EDS27707.1"/>
    <property type="molecule type" value="Genomic_DNA"/>
</dbReference>
<dbReference type="InterPro" id="IPR036056">
    <property type="entry name" value="Fibrinogen-like_C"/>
</dbReference>
<dbReference type="VEuPathDB" id="VectorBase:CQUJHB008403"/>
<evidence type="ECO:0000313" key="4">
    <source>
        <dbReference type="EnsemblMetazoa" id="CPIJ006392-PA"/>
    </source>
</evidence>
<feature type="compositionally biased region" description="Polar residues" evidence="1">
    <location>
        <begin position="1"/>
        <end position="11"/>
    </location>
</feature>
<evidence type="ECO:0000259" key="2">
    <source>
        <dbReference type="PROSITE" id="PS51406"/>
    </source>
</evidence>
<accession>B0WHF7</accession>
<feature type="region of interest" description="Disordered" evidence="1">
    <location>
        <begin position="240"/>
        <end position="260"/>
    </location>
</feature>
<gene>
    <name evidence="4" type="primary">6038322</name>
    <name evidence="3" type="ORF">CpipJ_CPIJ006392</name>
</gene>
<dbReference type="STRING" id="7176.B0WHF7"/>
<keyword evidence="5" id="KW-1185">Reference proteome</keyword>
<dbReference type="EnsemblMetazoa" id="CPIJ006392-RA">
    <property type="protein sequence ID" value="CPIJ006392-PA"/>
    <property type="gene ID" value="CPIJ006392"/>
</dbReference>
<name>B0WHF7_CULQU</name>
<evidence type="ECO:0000256" key="1">
    <source>
        <dbReference type="SAM" id="MobiDB-lite"/>
    </source>
</evidence>
<proteinExistence type="predicted"/>
<dbReference type="SMART" id="SM00186">
    <property type="entry name" value="FBG"/>
    <property type="match status" value="1"/>
</dbReference>
<dbReference type="HOGENOM" id="CLU_038628_1_0_1"/>
<dbReference type="InterPro" id="IPR002181">
    <property type="entry name" value="Fibrinogen_a/b/g_C_dom"/>
</dbReference>
<dbReference type="AlphaFoldDB" id="B0WHF7"/>
<dbReference type="InterPro" id="IPR050373">
    <property type="entry name" value="Fibrinogen_C-term_domain"/>
</dbReference>
<dbReference type="GO" id="GO:0005615">
    <property type="term" value="C:extracellular space"/>
    <property type="evidence" value="ECO:0007669"/>
    <property type="project" value="TreeGrafter"/>
</dbReference>
<reference evidence="3" key="1">
    <citation type="submission" date="2007-03" db="EMBL/GenBank/DDBJ databases">
        <title>Annotation of Culex pipiens quinquefasciatus.</title>
        <authorList>
            <consortium name="The Broad Institute Genome Sequencing Platform"/>
            <person name="Atkinson P.W."/>
            <person name="Hemingway J."/>
            <person name="Christensen B.M."/>
            <person name="Higgs S."/>
            <person name="Kodira C."/>
            <person name="Hannick L."/>
            <person name="Megy K."/>
            <person name="O'Leary S."/>
            <person name="Pearson M."/>
            <person name="Haas B.J."/>
            <person name="Mauceli E."/>
            <person name="Wortman J.R."/>
            <person name="Lee N.H."/>
            <person name="Guigo R."/>
            <person name="Stanke M."/>
            <person name="Alvarado L."/>
            <person name="Amedeo P."/>
            <person name="Antoine C.H."/>
            <person name="Arensburger P."/>
            <person name="Bidwell S.L."/>
            <person name="Crawford M."/>
            <person name="Camaro F."/>
            <person name="Devon K."/>
            <person name="Engels R."/>
            <person name="Hammond M."/>
            <person name="Howarth C."/>
            <person name="Koehrsen M."/>
            <person name="Lawson D."/>
            <person name="Montgomery P."/>
            <person name="Nene V."/>
            <person name="Nusbaum C."/>
            <person name="Puiu D."/>
            <person name="Romero-Severson J."/>
            <person name="Severson D.W."/>
            <person name="Shumway M."/>
            <person name="Sisk P."/>
            <person name="Stolte C."/>
            <person name="Zeng Q."/>
            <person name="Eisenstadt E."/>
            <person name="Fraser-Liggett C."/>
            <person name="Strausberg R."/>
            <person name="Galagan J."/>
            <person name="Birren B."/>
            <person name="Collins F.H."/>
        </authorList>
    </citation>
    <scope>NUCLEOTIDE SEQUENCE [LARGE SCALE GENOMIC DNA]</scope>
    <source>
        <strain evidence="3">JHB</strain>
    </source>
</reference>
<feature type="domain" description="Fibrinogen C-terminal" evidence="2">
    <location>
        <begin position="315"/>
        <end position="531"/>
    </location>
</feature>
<dbReference type="KEGG" id="cqu:CpipJ_CPIJ006392"/>
<dbReference type="SUPFAM" id="SSF56496">
    <property type="entry name" value="Fibrinogen C-terminal domain-like"/>
    <property type="match status" value="1"/>
</dbReference>
<protein>
    <submittedName>
        <fullName evidence="3 4">Fibrinogen and fibronectin</fullName>
    </submittedName>
</protein>
<evidence type="ECO:0000313" key="3">
    <source>
        <dbReference type="EMBL" id="EDS27707.1"/>
    </source>
</evidence>
<dbReference type="VEuPathDB" id="VectorBase:CPIJ006392"/>
<organism>
    <name type="scientific">Culex quinquefasciatus</name>
    <name type="common">Southern house mosquito</name>
    <name type="synonym">Culex pungens</name>
    <dbReference type="NCBI Taxonomy" id="7176"/>
    <lineage>
        <taxon>Eukaryota</taxon>
        <taxon>Metazoa</taxon>
        <taxon>Ecdysozoa</taxon>
        <taxon>Arthropoda</taxon>
        <taxon>Hexapoda</taxon>
        <taxon>Insecta</taxon>
        <taxon>Pterygota</taxon>
        <taxon>Neoptera</taxon>
        <taxon>Endopterygota</taxon>
        <taxon>Diptera</taxon>
        <taxon>Nematocera</taxon>
        <taxon>Culicoidea</taxon>
        <taxon>Culicidae</taxon>
        <taxon>Culicinae</taxon>
        <taxon>Culicini</taxon>
        <taxon>Culex</taxon>
        <taxon>Culex</taxon>
    </lineage>
</organism>
<feature type="region of interest" description="Disordered" evidence="1">
    <location>
        <begin position="1"/>
        <end position="38"/>
    </location>
</feature>
<dbReference type="InterPro" id="IPR014716">
    <property type="entry name" value="Fibrinogen_a/b/g_C_1"/>
</dbReference>
<feature type="region of interest" description="Disordered" evidence="1">
    <location>
        <begin position="87"/>
        <end position="135"/>
    </location>
</feature>
<dbReference type="Gene3D" id="3.90.215.10">
    <property type="entry name" value="Gamma Fibrinogen, chain A, domain 1"/>
    <property type="match status" value="1"/>
</dbReference>
<dbReference type="InParanoid" id="B0WHF7"/>
<dbReference type="PANTHER" id="PTHR19143:SF327">
    <property type="entry name" value="FI21813P1-RELATED"/>
    <property type="match status" value="1"/>
</dbReference>
<feature type="compositionally biased region" description="Basic and acidic residues" evidence="1">
    <location>
        <begin position="124"/>
        <end position="133"/>
    </location>
</feature>
<dbReference type="PROSITE" id="PS51406">
    <property type="entry name" value="FIBRINOGEN_C_2"/>
    <property type="match status" value="1"/>
</dbReference>
<dbReference type="Proteomes" id="UP000002320">
    <property type="component" value="Unassembled WGS sequence"/>
</dbReference>
<dbReference type="PANTHER" id="PTHR19143">
    <property type="entry name" value="FIBRINOGEN/TENASCIN/ANGIOPOEITIN"/>
    <property type="match status" value="1"/>
</dbReference>
<dbReference type="Pfam" id="PF00147">
    <property type="entry name" value="Fibrinogen_C"/>
    <property type="match status" value="1"/>
</dbReference>
<reference evidence="4" key="2">
    <citation type="submission" date="2020-05" db="UniProtKB">
        <authorList>
            <consortium name="EnsemblMetazoa"/>
        </authorList>
    </citation>
    <scope>IDENTIFICATION</scope>
    <source>
        <strain evidence="4">JHB</strain>
    </source>
</reference>
<dbReference type="OrthoDB" id="6145874at2759"/>
<feature type="compositionally biased region" description="Polar residues" evidence="1">
    <location>
        <begin position="20"/>
        <end position="29"/>
    </location>
</feature>